<keyword evidence="5 8" id="KW-0808">Transferase</keyword>
<keyword evidence="3 8" id="KW-0489">Methyltransferase</keyword>
<dbReference type="AlphaFoldDB" id="A0AAW6TUE6"/>
<dbReference type="PANTHER" id="PTHR11103">
    <property type="entry name" value="SLR1189 PROTEIN"/>
    <property type="match status" value="1"/>
</dbReference>
<evidence type="ECO:0000256" key="2">
    <source>
        <dbReference type="ARBA" id="ARBA00004777"/>
    </source>
</evidence>
<sequence length="614" mass="65292">MDRIAFLSRVSDGVLIGDGAMGTMLYQRGVFLNRCFDELNLTDPMLVQGVHAAYVEAGADFVETNTFGANRVKLSPYGLADDVDKINRAAVEVARAAAGQAVLVAGAIGPLGCELTEFGPMTLEQARQIFRQQGAALTEADVDFLILETFSNSDELLVALDAVGTLADVAIVAQMTVNERNETIYGERVDQALSRIAAHDAVTAIGLNCAVGPSSMLSSLELVRGITDKPVSVQPNAGMPRSVEGRQLYMCTPEYMAEYAKRFFEKGARIIGGCCGTTPDHIREIARAVRSVGRAVARTTGSVTVGPDRAQEVVSLPAVPLQEKSQFGAKLAAGQEVTAVEMTPPRGVDMTTILERARQCAAAGIDAINIPDGPRASSRLSPMVTAVRIQREAGVETILHFCCRDRNLIGMQSDILGASAIGLKNLLIITGDPPKLGDYPNATAVFDMDSIALTNVVHNLNRGLDIGGNRIEPPTALTIGVGANPVAADWDREVERFRNKVAAGAEYAVTQPVFDADSLFRFLDAIEGFRIPVVAGIWPFTSFKNAEFMANEVPGVVVPKALLDRMSAATGKEQGLALGVQIARELVAKVRGHVAGFAVSAPFGNVRTALAVLE</sequence>
<dbReference type="SUPFAM" id="SSF51730">
    <property type="entry name" value="FAD-linked oxidoreductase"/>
    <property type="match status" value="1"/>
</dbReference>
<keyword evidence="8" id="KW-0862">Zinc</keyword>
<dbReference type="SUPFAM" id="SSF82282">
    <property type="entry name" value="Homocysteine S-methyltransferase"/>
    <property type="match status" value="1"/>
</dbReference>
<dbReference type="GO" id="GO:0004489">
    <property type="term" value="F:methylenetetrahydrofolate reductase [NAD(P)H] activity"/>
    <property type="evidence" value="ECO:0007669"/>
    <property type="project" value="UniProtKB-EC"/>
</dbReference>
<dbReference type="Gene3D" id="3.20.20.330">
    <property type="entry name" value="Homocysteine-binding-like domain"/>
    <property type="match status" value="1"/>
</dbReference>
<dbReference type="Pfam" id="PF02219">
    <property type="entry name" value="MTHFR"/>
    <property type="match status" value="1"/>
</dbReference>
<comment type="cofactor">
    <cofactor evidence="8">
        <name>Zn(2+)</name>
        <dbReference type="ChEBI" id="CHEBI:29105"/>
    </cofactor>
</comment>
<gene>
    <name evidence="10" type="ORF">QJ522_04300</name>
</gene>
<dbReference type="InterPro" id="IPR003171">
    <property type="entry name" value="Mehydrof_redctse-like"/>
</dbReference>
<evidence type="ECO:0000259" key="9">
    <source>
        <dbReference type="PROSITE" id="PS50970"/>
    </source>
</evidence>
<dbReference type="Pfam" id="PF02574">
    <property type="entry name" value="S-methyl_trans"/>
    <property type="match status" value="1"/>
</dbReference>
<comment type="cofactor">
    <cofactor evidence="1">
        <name>FAD</name>
        <dbReference type="ChEBI" id="CHEBI:57692"/>
    </cofactor>
</comment>
<keyword evidence="4" id="KW-0285">Flavoprotein</keyword>
<organism evidence="10 11">
    <name type="scientific">Anaerobaca lacustris</name>
    <dbReference type="NCBI Taxonomy" id="3044600"/>
    <lineage>
        <taxon>Bacteria</taxon>
        <taxon>Pseudomonadati</taxon>
        <taxon>Planctomycetota</taxon>
        <taxon>Phycisphaerae</taxon>
        <taxon>Sedimentisphaerales</taxon>
        <taxon>Anaerobacaceae</taxon>
        <taxon>Anaerobaca</taxon>
    </lineage>
</organism>
<keyword evidence="11" id="KW-1185">Reference proteome</keyword>
<evidence type="ECO:0000256" key="4">
    <source>
        <dbReference type="ARBA" id="ARBA00022630"/>
    </source>
</evidence>
<dbReference type="GO" id="GO:0008168">
    <property type="term" value="F:methyltransferase activity"/>
    <property type="evidence" value="ECO:0007669"/>
    <property type="project" value="UniProtKB-UniRule"/>
</dbReference>
<evidence type="ECO:0000256" key="7">
    <source>
        <dbReference type="ARBA" id="ARBA00023002"/>
    </source>
</evidence>
<dbReference type="GO" id="GO:0006555">
    <property type="term" value="P:methionine metabolic process"/>
    <property type="evidence" value="ECO:0007669"/>
    <property type="project" value="InterPro"/>
</dbReference>
<evidence type="ECO:0000256" key="1">
    <source>
        <dbReference type="ARBA" id="ARBA00001974"/>
    </source>
</evidence>
<proteinExistence type="predicted"/>
<protein>
    <submittedName>
        <fullName evidence="10">Bifunctional homocysteine S-methyltransferase/methylenetetrahydrofolate reductase</fullName>
        <ecNumber evidence="10">1.5.1.20</ecNumber>
        <ecNumber evidence="10">2.1.1.10</ecNumber>
    </submittedName>
</protein>
<dbReference type="NCBIfam" id="NF006396">
    <property type="entry name" value="PRK08645.1"/>
    <property type="match status" value="1"/>
</dbReference>
<dbReference type="Gene3D" id="3.20.20.220">
    <property type="match status" value="1"/>
</dbReference>
<reference evidence="10" key="1">
    <citation type="submission" date="2023-05" db="EMBL/GenBank/DDBJ databases">
        <title>Anaerotaeda fermentans gen. nov., sp. nov., a novel anaerobic planctomycete of the new family within the order Sedimentisphaerales isolated from Taman Peninsula, Russia.</title>
        <authorList>
            <person name="Khomyakova M.A."/>
            <person name="Merkel A.Y."/>
            <person name="Slobodkin A.I."/>
        </authorList>
    </citation>
    <scope>NUCLEOTIDE SEQUENCE</scope>
    <source>
        <strain evidence="10">M17dextr</strain>
    </source>
</reference>
<evidence type="ECO:0000313" key="11">
    <source>
        <dbReference type="Proteomes" id="UP001431776"/>
    </source>
</evidence>
<feature type="binding site" evidence="8">
    <location>
        <position position="209"/>
    </location>
    <ligand>
        <name>Zn(2+)</name>
        <dbReference type="ChEBI" id="CHEBI:29105"/>
    </ligand>
</feature>
<keyword evidence="7 10" id="KW-0560">Oxidoreductase</keyword>
<dbReference type="PANTHER" id="PTHR11103:SF18">
    <property type="entry name" value="SLR1189 PROTEIN"/>
    <property type="match status" value="1"/>
</dbReference>
<accession>A0AAW6TUE6</accession>
<dbReference type="EC" id="1.5.1.20" evidence="10"/>
<dbReference type="PROSITE" id="PS50970">
    <property type="entry name" value="HCY"/>
    <property type="match status" value="1"/>
</dbReference>
<feature type="domain" description="Hcy-binding" evidence="9">
    <location>
        <begin position="3"/>
        <end position="289"/>
    </location>
</feature>
<dbReference type="Proteomes" id="UP001431776">
    <property type="component" value="Unassembled WGS sequence"/>
</dbReference>
<feature type="binding site" evidence="8">
    <location>
        <position position="275"/>
    </location>
    <ligand>
        <name>Zn(2+)</name>
        <dbReference type="ChEBI" id="CHEBI:29105"/>
    </ligand>
</feature>
<evidence type="ECO:0000256" key="6">
    <source>
        <dbReference type="ARBA" id="ARBA00022827"/>
    </source>
</evidence>
<comment type="pathway">
    <text evidence="2">One-carbon metabolism; tetrahydrofolate interconversion.</text>
</comment>
<feature type="binding site" evidence="8">
    <location>
        <position position="274"/>
    </location>
    <ligand>
        <name>Zn(2+)</name>
        <dbReference type="ChEBI" id="CHEBI:29105"/>
    </ligand>
</feature>
<evidence type="ECO:0000313" key="10">
    <source>
        <dbReference type="EMBL" id="MDI6448255.1"/>
    </source>
</evidence>
<evidence type="ECO:0000256" key="5">
    <source>
        <dbReference type="ARBA" id="ARBA00022679"/>
    </source>
</evidence>
<dbReference type="EMBL" id="JASCXX010000004">
    <property type="protein sequence ID" value="MDI6448255.1"/>
    <property type="molecule type" value="Genomic_DNA"/>
</dbReference>
<evidence type="ECO:0000256" key="8">
    <source>
        <dbReference type="PROSITE-ProRule" id="PRU00333"/>
    </source>
</evidence>
<keyword evidence="8" id="KW-0479">Metal-binding</keyword>
<evidence type="ECO:0000256" key="3">
    <source>
        <dbReference type="ARBA" id="ARBA00022603"/>
    </source>
</evidence>
<dbReference type="CDD" id="cd00537">
    <property type="entry name" value="MTHFR"/>
    <property type="match status" value="1"/>
</dbReference>
<name>A0AAW6TUE6_9BACT</name>
<dbReference type="InterPro" id="IPR036589">
    <property type="entry name" value="HCY_dom_sf"/>
</dbReference>
<dbReference type="GO" id="GO:0046872">
    <property type="term" value="F:metal ion binding"/>
    <property type="evidence" value="ECO:0007669"/>
    <property type="project" value="UniProtKB-KW"/>
</dbReference>
<comment type="caution">
    <text evidence="10">The sequence shown here is derived from an EMBL/GenBank/DDBJ whole genome shotgun (WGS) entry which is preliminary data.</text>
</comment>
<dbReference type="RefSeq" id="WP_349243664.1">
    <property type="nucleotide sequence ID" value="NZ_JASCXX010000004.1"/>
</dbReference>
<keyword evidence="6" id="KW-0274">FAD</keyword>
<dbReference type="EC" id="2.1.1.10" evidence="10"/>
<dbReference type="InterPro" id="IPR003726">
    <property type="entry name" value="HCY_dom"/>
</dbReference>
<dbReference type="InterPro" id="IPR029041">
    <property type="entry name" value="FAD-linked_oxidoreductase-like"/>
</dbReference>
<dbReference type="GO" id="GO:0032259">
    <property type="term" value="P:methylation"/>
    <property type="evidence" value="ECO:0007669"/>
    <property type="project" value="UniProtKB-KW"/>
</dbReference>